<dbReference type="AlphaFoldDB" id="A0A840RGK3"/>
<dbReference type="HAMAP" id="MF_00925">
    <property type="entry name" value="OM_assembly_BamE"/>
    <property type="match status" value="1"/>
</dbReference>
<comment type="subunit">
    <text evidence="4">Part of the Bam complex.</text>
</comment>
<dbReference type="EMBL" id="JACHHN010000008">
    <property type="protein sequence ID" value="MBB5192739.1"/>
    <property type="molecule type" value="Genomic_DNA"/>
</dbReference>
<organism evidence="7 8">
    <name type="scientific">Silvimonas terrae</name>
    <dbReference type="NCBI Taxonomy" id="300266"/>
    <lineage>
        <taxon>Bacteria</taxon>
        <taxon>Pseudomonadati</taxon>
        <taxon>Pseudomonadota</taxon>
        <taxon>Betaproteobacteria</taxon>
        <taxon>Neisseriales</taxon>
        <taxon>Chitinibacteraceae</taxon>
        <taxon>Silvimonas</taxon>
    </lineage>
</organism>
<evidence type="ECO:0000313" key="8">
    <source>
        <dbReference type="Proteomes" id="UP000543030"/>
    </source>
</evidence>
<dbReference type="InterPro" id="IPR007450">
    <property type="entry name" value="BamE_dom"/>
</dbReference>
<comment type="function">
    <text evidence="4">Part of the outer membrane protein assembly complex, which is involved in assembly and insertion of beta-barrel proteins into the outer membrane.</text>
</comment>
<comment type="caution">
    <text evidence="7">The sequence shown here is derived from an EMBL/GenBank/DDBJ whole genome shotgun (WGS) entry which is preliminary data.</text>
</comment>
<dbReference type="InterPro" id="IPR026592">
    <property type="entry name" value="BamE"/>
</dbReference>
<feature type="chain" id="PRO_5033189641" description="Outer membrane protein assembly factor BamE" evidence="5">
    <location>
        <begin position="18"/>
        <end position="154"/>
    </location>
</feature>
<dbReference type="PANTHER" id="PTHR37482:SF1">
    <property type="entry name" value="OUTER MEMBRANE PROTEIN ASSEMBLY FACTOR BAME"/>
    <property type="match status" value="1"/>
</dbReference>
<proteinExistence type="inferred from homology"/>
<evidence type="ECO:0000256" key="2">
    <source>
        <dbReference type="ARBA" id="ARBA00023136"/>
    </source>
</evidence>
<feature type="signal peptide" evidence="5">
    <location>
        <begin position="1"/>
        <end position="17"/>
    </location>
</feature>
<evidence type="ECO:0000256" key="1">
    <source>
        <dbReference type="ARBA" id="ARBA00022729"/>
    </source>
</evidence>
<evidence type="ECO:0000256" key="4">
    <source>
        <dbReference type="HAMAP-Rule" id="MF_00925"/>
    </source>
</evidence>
<comment type="similarity">
    <text evidence="4">Belongs to the BamE family.</text>
</comment>
<comment type="subcellular location">
    <subcellularLocation>
        <location evidence="4">Cell outer membrane</location>
        <topology evidence="4">Lipid-anchor</topology>
    </subcellularLocation>
</comment>
<dbReference type="Pfam" id="PF04355">
    <property type="entry name" value="BamE"/>
    <property type="match status" value="1"/>
</dbReference>
<dbReference type="Gene3D" id="3.30.1450.10">
    <property type="match status" value="1"/>
</dbReference>
<dbReference type="PANTHER" id="PTHR37482">
    <property type="entry name" value="OUTER MEMBRANE PROTEIN ASSEMBLY FACTOR BAME"/>
    <property type="match status" value="1"/>
</dbReference>
<evidence type="ECO:0000256" key="5">
    <source>
        <dbReference type="SAM" id="SignalP"/>
    </source>
</evidence>
<keyword evidence="4" id="KW-0449">Lipoprotein</keyword>
<dbReference type="InterPro" id="IPR037873">
    <property type="entry name" value="BamE-like"/>
</dbReference>
<sequence length="154" mass="16233">MHIKSFLLALAAATVLAGCNVANVLTPYKLAIPQGNEVTQDQVAQLKEGMTRSQVRFVLGTPLLTDPFHADRWDYIYTDAKGGSLREKHTFHVVFESDKLKSWTGDVLPASKLIKLGADDASAPSLTDPATAAAVASATPVARASDASAAAVAQ</sequence>
<evidence type="ECO:0000259" key="6">
    <source>
        <dbReference type="Pfam" id="PF04355"/>
    </source>
</evidence>
<keyword evidence="1 4" id="KW-0732">Signal</keyword>
<name>A0A840RGK3_9NEIS</name>
<gene>
    <name evidence="4" type="primary">bamE</name>
    <name evidence="7" type="ORF">HNQ50_003493</name>
</gene>
<keyword evidence="2 4" id="KW-0472">Membrane</keyword>
<keyword evidence="3 4" id="KW-0998">Cell outer membrane</keyword>
<dbReference type="RefSeq" id="WP_184102412.1">
    <property type="nucleotide sequence ID" value="NZ_JACHHN010000008.1"/>
</dbReference>
<dbReference type="GO" id="GO:1990063">
    <property type="term" value="C:Bam protein complex"/>
    <property type="evidence" value="ECO:0007669"/>
    <property type="project" value="TreeGrafter"/>
</dbReference>
<evidence type="ECO:0000313" key="7">
    <source>
        <dbReference type="EMBL" id="MBB5192739.1"/>
    </source>
</evidence>
<dbReference type="GO" id="GO:0043165">
    <property type="term" value="P:Gram-negative-bacterium-type cell outer membrane assembly"/>
    <property type="evidence" value="ECO:0007669"/>
    <property type="project" value="UniProtKB-UniRule"/>
</dbReference>
<keyword evidence="8" id="KW-1185">Reference proteome</keyword>
<dbReference type="GO" id="GO:0051205">
    <property type="term" value="P:protein insertion into membrane"/>
    <property type="evidence" value="ECO:0007669"/>
    <property type="project" value="UniProtKB-UniRule"/>
</dbReference>
<feature type="domain" description="Outer membrane protein assembly factor BamE" evidence="6">
    <location>
        <begin position="35"/>
        <end position="104"/>
    </location>
</feature>
<accession>A0A840RGK3</accession>
<dbReference type="Proteomes" id="UP000543030">
    <property type="component" value="Unassembled WGS sequence"/>
</dbReference>
<dbReference type="PROSITE" id="PS51257">
    <property type="entry name" value="PROKAR_LIPOPROTEIN"/>
    <property type="match status" value="1"/>
</dbReference>
<protein>
    <recommendedName>
        <fullName evidence="4">Outer membrane protein assembly factor BamE</fullName>
    </recommendedName>
</protein>
<dbReference type="GO" id="GO:0030674">
    <property type="term" value="F:protein-macromolecule adaptor activity"/>
    <property type="evidence" value="ECO:0007669"/>
    <property type="project" value="TreeGrafter"/>
</dbReference>
<evidence type="ECO:0000256" key="3">
    <source>
        <dbReference type="ARBA" id="ARBA00023237"/>
    </source>
</evidence>
<keyword evidence="4" id="KW-0564">Palmitate</keyword>
<reference evidence="7 8" key="1">
    <citation type="submission" date="2020-08" db="EMBL/GenBank/DDBJ databases">
        <title>Genomic Encyclopedia of Type Strains, Phase IV (KMG-IV): sequencing the most valuable type-strain genomes for metagenomic binning, comparative biology and taxonomic classification.</title>
        <authorList>
            <person name="Goeker M."/>
        </authorList>
    </citation>
    <scope>NUCLEOTIDE SEQUENCE [LARGE SCALE GENOMIC DNA]</scope>
    <source>
        <strain evidence="7 8">DSM 18233</strain>
    </source>
</reference>